<keyword evidence="4" id="KW-1185">Reference proteome</keyword>
<dbReference type="EMBL" id="JAOPGA020001688">
    <property type="protein sequence ID" value="KAL0490475.1"/>
    <property type="molecule type" value="Genomic_DNA"/>
</dbReference>
<proteinExistence type="predicted"/>
<keyword evidence="1" id="KW-0472">Membrane</keyword>
<gene>
    <name evidence="3" type="ORF">AKO1_009471</name>
</gene>
<reference evidence="3 4" key="1">
    <citation type="submission" date="2024-03" db="EMBL/GenBank/DDBJ databases">
        <title>The Acrasis kona genome and developmental transcriptomes reveal deep origins of eukaryotic multicellular pathways.</title>
        <authorList>
            <person name="Sheikh S."/>
            <person name="Fu C.-J."/>
            <person name="Brown M.W."/>
            <person name="Baldauf S.L."/>
        </authorList>
    </citation>
    <scope>NUCLEOTIDE SEQUENCE [LARGE SCALE GENOMIC DNA]</scope>
    <source>
        <strain evidence="3 4">ATCC MYA-3509</strain>
    </source>
</reference>
<name>A0AAW2ZLY5_9EUKA</name>
<accession>A0AAW2ZLY5</accession>
<feature type="chain" id="PRO_5043576498" evidence="2">
    <location>
        <begin position="22"/>
        <end position="328"/>
    </location>
</feature>
<evidence type="ECO:0000256" key="2">
    <source>
        <dbReference type="SAM" id="SignalP"/>
    </source>
</evidence>
<dbReference type="Proteomes" id="UP001431209">
    <property type="component" value="Unassembled WGS sequence"/>
</dbReference>
<protein>
    <submittedName>
        <fullName evidence="3">NADH-quinone oxidoreductase subunit D</fullName>
    </submittedName>
</protein>
<evidence type="ECO:0000256" key="1">
    <source>
        <dbReference type="SAM" id="Phobius"/>
    </source>
</evidence>
<keyword evidence="1" id="KW-0812">Transmembrane</keyword>
<keyword evidence="2" id="KW-0732">Signal</keyword>
<sequence>MRFSILLVLACAVLLLTTVAALDDQNTLRTIQRIESDAGDTQDYSLLFVFLNLIKNLATGQAKAVQPIPANVPIKEAQQYIEKPTLMAVILNKDKQAPKRKEGEDYVVLEDELRSIEKLEKIFIPYANKAISMLEKSINVTSGHKLSLGVLTQDLYTLQKAKDLWAIYDISEARMLIRYEFYEYLISEVNGLPAIDEIDAQYVKLLDNMPKSATMDEMTRFIGNIPSILQQSVWTCLGCTIVLGTALPLVYNYVIDQISQVVCKYYKMSDVECDNLRIDALGFAAILMFPSAFIVFKVCIKGSCLKPAAHVLSRIVGPSVAASIAKWL</sequence>
<evidence type="ECO:0000313" key="4">
    <source>
        <dbReference type="Proteomes" id="UP001431209"/>
    </source>
</evidence>
<organism evidence="3 4">
    <name type="scientific">Acrasis kona</name>
    <dbReference type="NCBI Taxonomy" id="1008807"/>
    <lineage>
        <taxon>Eukaryota</taxon>
        <taxon>Discoba</taxon>
        <taxon>Heterolobosea</taxon>
        <taxon>Tetramitia</taxon>
        <taxon>Eutetramitia</taxon>
        <taxon>Acrasidae</taxon>
        <taxon>Acrasis</taxon>
    </lineage>
</organism>
<feature type="signal peptide" evidence="2">
    <location>
        <begin position="1"/>
        <end position="21"/>
    </location>
</feature>
<dbReference type="AlphaFoldDB" id="A0AAW2ZLY5"/>
<evidence type="ECO:0000313" key="3">
    <source>
        <dbReference type="EMBL" id="KAL0490475.1"/>
    </source>
</evidence>
<feature type="transmembrane region" description="Helical" evidence="1">
    <location>
        <begin position="232"/>
        <end position="255"/>
    </location>
</feature>
<keyword evidence="1" id="KW-1133">Transmembrane helix</keyword>
<feature type="transmembrane region" description="Helical" evidence="1">
    <location>
        <begin position="276"/>
        <end position="296"/>
    </location>
</feature>
<comment type="caution">
    <text evidence="3">The sequence shown here is derived from an EMBL/GenBank/DDBJ whole genome shotgun (WGS) entry which is preliminary data.</text>
</comment>